<gene>
    <name evidence="2" type="ORF">HCR76_05225</name>
</gene>
<dbReference type="RefSeq" id="WP_198248148.1">
    <property type="nucleotide sequence ID" value="NZ_CP061169.1"/>
</dbReference>
<dbReference type="EMBL" id="CP061169">
    <property type="protein sequence ID" value="QPZ39463.1"/>
    <property type="molecule type" value="Genomic_DNA"/>
</dbReference>
<sequence length="294" mass="32075">MSTIPRMHDDEVIPDAAQVTALIADQHPQWSHLPVVPVASSGTDNAMFRLGDELTVRMPRRPGMEELPAREHRWLQHVAPLLPVAVPAPAALGEPGHGYPYPWLVLTWIEGDSPRVGALQHPHDLARDLGAFTRAMRAIDTTGAPTTGLSLGKRDPQVRRDIEALRDEIDADAVTAVWEHALTLPHDVEPTWVHSDVAPGNLLMQDGRLHAVIDFSWCGVGDPAIDLQVAWNLLPAAARPALRAASTVDDATWLRARARALAQALVQLPYYKATNIPLATNARHVIAEVLTEAT</sequence>
<dbReference type="PANTHER" id="PTHR21310:SF42">
    <property type="entry name" value="BIFUNCTIONAL AAC_APH"/>
    <property type="match status" value="1"/>
</dbReference>
<organism evidence="2 3">
    <name type="scientific">Paramicrobacterium chengjingii</name>
    <dbReference type="NCBI Taxonomy" id="2769067"/>
    <lineage>
        <taxon>Bacteria</taxon>
        <taxon>Bacillati</taxon>
        <taxon>Actinomycetota</taxon>
        <taxon>Actinomycetes</taxon>
        <taxon>Micrococcales</taxon>
        <taxon>Microbacteriaceae</taxon>
        <taxon>Paramicrobacterium</taxon>
    </lineage>
</organism>
<dbReference type="Pfam" id="PF01636">
    <property type="entry name" value="APH"/>
    <property type="match status" value="1"/>
</dbReference>
<dbReference type="InterPro" id="IPR051678">
    <property type="entry name" value="AGP_Transferase"/>
</dbReference>
<accession>A0ABX6YL10</accession>
<dbReference type="SUPFAM" id="SSF56112">
    <property type="entry name" value="Protein kinase-like (PK-like)"/>
    <property type="match status" value="1"/>
</dbReference>
<evidence type="ECO:0000313" key="3">
    <source>
        <dbReference type="Proteomes" id="UP000662814"/>
    </source>
</evidence>
<dbReference type="Gene3D" id="3.90.1200.10">
    <property type="match status" value="1"/>
</dbReference>
<dbReference type="InterPro" id="IPR002575">
    <property type="entry name" value="Aminoglycoside_PTrfase"/>
</dbReference>
<dbReference type="PANTHER" id="PTHR21310">
    <property type="entry name" value="AMINOGLYCOSIDE PHOSPHOTRANSFERASE-RELATED-RELATED"/>
    <property type="match status" value="1"/>
</dbReference>
<reference evidence="2 3" key="1">
    <citation type="submission" date="2020-12" db="EMBL/GenBank/DDBJ databases">
        <title>Microbacterium sp. HY060.</title>
        <authorList>
            <person name="Zhou J."/>
        </authorList>
    </citation>
    <scope>NUCLEOTIDE SEQUENCE [LARGE SCALE GENOMIC DNA]</scope>
    <source>
        <strain evidence="2 3">HY60</strain>
    </source>
</reference>
<keyword evidence="3" id="KW-1185">Reference proteome</keyword>
<evidence type="ECO:0000259" key="1">
    <source>
        <dbReference type="Pfam" id="PF01636"/>
    </source>
</evidence>
<dbReference type="InterPro" id="IPR011009">
    <property type="entry name" value="Kinase-like_dom_sf"/>
</dbReference>
<protein>
    <submittedName>
        <fullName evidence="2">Aminoglycoside phosphotransferase family protein</fullName>
    </submittedName>
</protein>
<name>A0ABX6YL10_9MICO</name>
<evidence type="ECO:0000313" key="2">
    <source>
        <dbReference type="EMBL" id="QPZ39463.1"/>
    </source>
</evidence>
<dbReference type="Gene3D" id="3.30.200.20">
    <property type="entry name" value="Phosphorylase Kinase, domain 1"/>
    <property type="match status" value="1"/>
</dbReference>
<proteinExistence type="predicted"/>
<feature type="domain" description="Aminoglycoside phosphotransferase" evidence="1">
    <location>
        <begin position="39"/>
        <end position="259"/>
    </location>
</feature>
<dbReference type="CDD" id="cd05155">
    <property type="entry name" value="APH_ChoK_like_1"/>
    <property type="match status" value="1"/>
</dbReference>
<dbReference type="Proteomes" id="UP000662814">
    <property type="component" value="Chromosome"/>
</dbReference>